<dbReference type="AlphaFoldDB" id="A0ABD6CVY6"/>
<evidence type="ECO:0000313" key="2">
    <source>
        <dbReference type="Proteomes" id="UP001597075"/>
    </source>
</evidence>
<dbReference type="Gene3D" id="3.30.530.20">
    <property type="match status" value="1"/>
</dbReference>
<dbReference type="EMBL" id="JBHUDL010000009">
    <property type="protein sequence ID" value="MFD1633210.1"/>
    <property type="molecule type" value="Genomic_DNA"/>
</dbReference>
<name>A0ABD6CVY6_9EURY</name>
<comment type="caution">
    <text evidence="1">The sequence shown here is derived from an EMBL/GenBank/DDBJ whole genome shotgun (WGS) entry which is preliminary data.</text>
</comment>
<dbReference type="Pfam" id="PF10604">
    <property type="entry name" value="Polyketide_cyc2"/>
    <property type="match status" value="1"/>
</dbReference>
<reference evidence="1 2" key="1">
    <citation type="journal article" date="2019" name="Int. J. Syst. Evol. Microbiol.">
        <title>The Global Catalogue of Microorganisms (GCM) 10K type strain sequencing project: providing services to taxonomists for standard genome sequencing and annotation.</title>
        <authorList>
            <consortium name="The Broad Institute Genomics Platform"/>
            <consortium name="The Broad Institute Genome Sequencing Center for Infectious Disease"/>
            <person name="Wu L."/>
            <person name="Ma J."/>
        </authorList>
    </citation>
    <scope>NUCLEOTIDE SEQUENCE [LARGE SCALE GENOMIC DNA]</scope>
    <source>
        <strain evidence="1 2">CGMCC 1.10594</strain>
    </source>
</reference>
<dbReference type="SUPFAM" id="SSF55961">
    <property type="entry name" value="Bet v1-like"/>
    <property type="match status" value="1"/>
</dbReference>
<gene>
    <name evidence="1" type="ORF">ACFSBJ_05610</name>
</gene>
<dbReference type="RefSeq" id="WP_256405894.1">
    <property type="nucleotide sequence ID" value="NZ_CP187151.1"/>
</dbReference>
<sequence>MREVERDRFVAASPREIERRLSPRALLAWEGSFEVGDVTEDGEATLVTATGPGMSFQLRFEELPDGYRYEGTGNGPFEQMETRITVTPEDEGSRVRVRSRVSLSLSLPLADRLGAWKRGGELDRLLDGLAAAV</sequence>
<evidence type="ECO:0000313" key="1">
    <source>
        <dbReference type="EMBL" id="MFD1633210.1"/>
    </source>
</evidence>
<accession>A0ABD6CVY6</accession>
<dbReference type="InterPro" id="IPR023393">
    <property type="entry name" value="START-like_dom_sf"/>
</dbReference>
<keyword evidence="2" id="KW-1185">Reference proteome</keyword>
<organism evidence="1 2">
    <name type="scientific">Haloplanus ruber</name>
    <dbReference type="NCBI Taxonomy" id="869892"/>
    <lineage>
        <taxon>Archaea</taxon>
        <taxon>Methanobacteriati</taxon>
        <taxon>Methanobacteriota</taxon>
        <taxon>Stenosarchaea group</taxon>
        <taxon>Halobacteria</taxon>
        <taxon>Halobacteriales</taxon>
        <taxon>Haloferacaceae</taxon>
        <taxon>Haloplanus</taxon>
    </lineage>
</organism>
<dbReference type="InterPro" id="IPR019587">
    <property type="entry name" value="Polyketide_cyclase/dehydratase"/>
</dbReference>
<proteinExistence type="predicted"/>
<dbReference type="Proteomes" id="UP001597075">
    <property type="component" value="Unassembled WGS sequence"/>
</dbReference>
<protein>
    <submittedName>
        <fullName evidence="1">SRPBCC family protein</fullName>
    </submittedName>
</protein>